<dbReference type="EMBL" id="PQWM01000059">
    <property type="protein sequence ID" value="RDZ06680.1"/>
    <property type="molecule type" value="Genomic_DNA"/>
</dbReference>
<dbReference type="AlphaFoldDB" id="A0A3D8WU95"/>
<keyword evidence="1" id="KW-0732">Signal</keyword>
<gene>
    <name evidence="2" type="ORF">C3744_28280</name>
</gene>
<dbReference type="Proteomes" id="UP000256519">
    <property type="component" value="Unassembled WGS sequence"/>
</dbReference>
<evidence type="ECO:0000313" key="3">
    <source>
        <dbReference type="Proteomes" id="UP000256519"/>
    </source>
</evidence>
<dbReference type="InterPro" id="IPR045702">
    <property type="entry name" value="DUF6060"/>
</dbReference>
<evidence type="ECO:0000313" key="2">
    <source>
        <dbReference type="EMBL" id="RDZ06680.1"/>
    </source>
</evidence>
<protein>
    <submittedName>
        <fullName evidence="2">Uncharacterized protein</fullName>
    </submittedName>
</protein>
<proteinExistence type="predicted"/>
<accession>A0A3D8WU95</accession>
<feature type="chain" id="PRO_5017810802" evidence="1">
    <location>
        <begin position="27"/>
        <end position="240"/>
    </location>
</feature>
<dbReference type="Pfam" id="PF19535">
    <property type="entry name" value="DUF6060"/>
    <property type="match status" value="1"/>
</dbReference>
<reference evidence="2 3" key="1">
    <citation type="journal article" date="2018" name="Appl. Environ. Microbiol.">
        <title>Antimicrobial susceptibility testing and tentative epidemiological cut-off values of five Bacillus species relevant for use as animal feed additives or for plant protection.</title>
        <authorList>
            <person name="Agerso Y."/>
            <person name="Stuer-Lauridsen B."/>
            <person name="Bjerre K."/>
            <person name="Jensen M.G."/>
            <person name="Johansen E."/>
            <person name="Bennedsen M."/>
            <person name="Brockmann E."/>
            <person name="Nielsen B."/>
        </authorList>
    </citation>
    <scope>NUCLEOTIDE SEQUENCE [LARGE SCALE GENOMIC DNA]</scope>
    <source>
        <strain evidence="2 3">CHCC20162</strain>
    </source>
</reference>
<sequence>MKLIRVILSLSVILFTFSSFNSNANAAEANNVGDDNTFYSSEFGAYVNAYKVTDDGLQELTKEENEELTKGENLDSNLANVGTINPKKSNDITIMDSYRETKKFIPTKSTRYVGDPIKVTQDIGCTVSKGCSIGYGVTYTTTVTVSYTANSNSDKGLIKSALGITYSKAKASTSSFTYNLKKGQKGYVAFKPYKIKKDGYFQVCGNQGVGCRKTSETGYARVPVKLKDGKADGIFYFVLK</sequence>
<dbReference type="RefSeq" id="WP_116078621.1">
    <property type="nucleotide sequence ID" value="NZ_CP187638.1"/>
</dbReference>
<name>A0A3D8WU95_PRIMG</name>
<comment type="caution">
    <text evidence="2">The sequence shown here is derived from an EMBL/GenBank/DDBJ whole genome shotgun (WGS) entry which is preliminary data.</text>
</comment>
<organism evidence="2 3">
    <name type="scientific">Priestia megaterium</name>
    <name type="common">Bacillus megaterium</name>
    <dbReference type="NCBI Taxonomy" id="1404"/>
    <lineage>
        <taxon>Bacteria</taxon>
        <taxon>Bacillati</taxon>
        <taxon>Bacillota</taxon>
        <taxon>Bacilli</taxon>
        <taxon>Bacillales</taxon>
        <taxon>Bacillaceae</taxon>
        <taxon>Priestia</taxon>
    </lineage>
</organism>
<feature type="signal peptide" evidence="1">
    <location>
        <begin position="1"/>
        <end position="26"/>
    </location>
</feature>
<evidence type="ECO:0000256" key="1">
    <source>
        <dbReference type="SAM" id="SignalP"/>
    </source>
</evidence>